<feature type="region of interest" description="Disordered" evidence="1">
    <location>
        <begin position="188"/>
        <end position="231"/>
    </location>
</feature>
<comment type="caution">
    <text evidence="2">The sequence shown here is derived from an EMBL/GenBank/DDBJ whole genome shotgun (WGS) entry which is preliminary data.</text>
</comment>
<feature type="compositionally biased region" description="Polar residues" evidence="1">
    <location>
        <begin position="587"/>
        <end position="597"/>
    </location>
</feature>
<keyword evidence="3" id="KW-1185">Reference proteome</keyword>
<dbReference type="EMBL" id="JBDJPC010000005">
    <property type="protein sequence ID" value="KAL1502134.1"/>
    <property type="molecule type" value="Genomic_DNA"/>
</dbReference>
<feature type="region of interest" description="Disordered" evidence="1">
    <location>
        <begin position="446"/>
        <end position="469"/>
    </location>
</feature>
<feature type="compositionally biased region" description="Polar residues" evidence="1">
    <location>
        <begin position="194"/>
        <end position="221"/>
    </location>
</feature>
<feature type="region of interest" description="Disordered" evidence="1">
    <location>
        <begin position="252"/>
        <end position="356"/>
    </location>
</feature>
<organism evidence="2 3">
    <name type="scientific">Hypothenemus hampei</name>
    <name type="common">Coffee berry borer</name>
    <dbReference type="NCBI Taxonomy" id="57062"/>
    <lineage>
        <taxon>Eukaryota</taxon>
        <taxon>Metazoa</taxon>
        <taxon>Ecdysozoa</taxon>
        <taxon>Arthropoda</taxon>
        <taxon>Hexapoda</taxon>
        <taxon>Insecta</taxon>
        <taxon>Pterygota</taxon>
        <taxon>Neoptera</taxon>
        <taxon>Endopterygota</taxon>
        <taxon>Coleoptera</taxon>
        <taxon>Polyphaga</taxon>
        <taxon>Cucujiformia</taxon>
        <taxon>Curculionidae</taxon>
        <taxon>Scolytinae</taxon>
        <taxon>Hypothenemus</taxon>
    </lineage>
</organism>
<feature type="compositionally biased region" description="Low complexity" evidence="1">
    <location>
        <begin position="118"/>
        <end position="136"/>
    </location>
</feature>
<feature type="compositionally biased region" description="Low complexity" evidence="1">
    <location>
        <begin position="71"/>
        <end position="82"/>
    </location>
</feature>
<evidence type="ECO:0000256" key="1">
    <source>
        <dbReference type="SAM" id="MobiDB-lite"/>
    </source>
</evidence>
<sequence length="1107" mass="125301">MGKRARKTRWRTLDIADEHSDSEESNTNSSAVSSRYSRSNSNGYYSYSSNNYSYSSQSTPARRKFSHYESSTKSTRSSSTTSENKITFNEDEYTRITTPRQDVLFKKGYLNKPKSYLTQTSTGTSTISTGNSTENGTPDHQSADLDYESQFVFPNGFMDQNGIYYVNSYEPYPLMLFNPPPYYQDYSNHKSKRYSTGSLSESVSPNNEETTSQDYSQSGGEASNGAVSDYSGGPPGVISMVYSNYYVNNTCTPPDLINGQNLGSEPVKKLKKRRERKSSKTIPGDSSECSDENSNHDAKQHYRPQQQQQQQSTPQETPNTTPEKSNETLHQHNNDDDSTKKTEETNHQETTIVTKSSTLKADAEEFVPRNYQQLQIKMIPPNFVPIPLVPIGDYASHPAAFIPPPQTSAGFPINFIPQPLPGQKIFPPGFVNYATPVTIVNEPKIEEESEEKGNDQQTAATPFHTPSRVDSAQLHSKTIDIATVVSKLEAVKKQEIMYPAGENNATVTVAVNETQPFRNTPRFNKTHKKNYYNKYMRNPAPSESPKHFVELKPKTEQSPMRYPAEKSACENRKGIRSNKYHLESSPRKTLNQKSVTTESKEHTQVELKTCSSSTNQWISVSSRKKKYKCKNVEEINDKEEAIVKEDDCFESYDVNQLVDVVPPTRQEEDKVKFEEILTSIPQSEITKAHQSAEIVIADIPEVRDIEKEMFSAKPEEEVVVLELPVTEVEVPLKKKSKKGVHKSSVKKVIITDVFEDSNVVEVEEVKVPSNIRSITKNLDETKNTVKEFPEKEQQKKSKKKKKNKIVEKEAVDVNVNNNIPDESSKETISNIPITLKSDKTTDEISLELDKLIQKGMYSSLQEKIKSINVDEPDQDEFFKIIKTPLLTNHQNHHNHHEAVMKTPDFNRIFQSTRQFLKPNMVSVEHDHRDINKVDDTNFKLLNSSTADAAYSGPGHVLNAMIEIPIPETPTNEDREKENVEKNYSIIKAVTEWMDKTRQSKPEVELLKCPSVIKEEFIYAYEDINEQLDDNDDDDDENDDLLENQECDLMSVVSENSCDLTMKDNVVVSCVECCDKSAANNESNKMKKVTAINSGSRNRVPATSCCLQ</sequence>
<feature type="compositionally biased region" description="Basic residues" evidence="1">
    <location>
        <begin position="1"/>
        <end position="10"/>
    </location>
</feature>
<feature type="compositionally biased region" description="Basic and acidic residues" evidence="1">
    <location>
        <begin position="324"/>
        <end position="347"/>
    </location>
</feature>
<feature type="compositionally biased region" description="Polar residues" evidence="1">
    <location>
        <begin position="252"/>
        <end position="263"/>
    </location>
</feature>
<protein>
    <submittedName>
        <fullName evidence="2">Uncharacterized protein</fullName>
    </submittedName>
</protein>
<evidence type="ECO:0000313" key="3">
    <source>
        <dbReference type="Proteomes" id="UP001566132"/>
    </source>
</evidence>
<dbReference type="AlphaFoldDB" id="A0ABD1ETP0"/>
<feature type="compositionally biased region" description="Low complexity" evidence="1">
    <location>
        <begin position="25"/>
        <end position="58"/>
    </location>
</feature>
<accession>A0ABD1ETP0</accession>
<reference evidence="2 3" key="1">
    <citation type="submission" date="2024-05" db="EMBL/GenBank/DDBJ databases">
        <title>Genetic variation in Jamaican populations of the coffee berry borer (Hypothenemus hampei).</title>
        <authorList>
            <person name="Errbii M."/>
            <person name="Myrie A."/>
        </authorList>
    </citation>
    <scope>NUCLEOTIDE SEQUENCE [LARGE SCALE GENOMIC DNA]</scope>
    <source>
        <strain evidence="2">JA-Hopewell-2020-01-JO</strain>
        <tissue evidence="2">Whole body</tissue>
    </source>
</reference>
<feature type="region of interest" description="Disordered" evidence="1">
    <location>
        <begin position="553"/>
        <end position="601"/>
    </location>
</feature>
<feature type="compositionally biased region" description="Basic residues" evidence="1">
    <location>
        <begin position="269"/>
        <end position="279"/>
    </location>
</feature>
<dbReference type="Proteomes" id="UP001566132">
    <property type="component" value="Unassembled WGS sequence"/>
</dbReference>
<gene>
    <name evidence="2" type="ORF">ABEB36_007325</name>
</gene>
<feature type="compositionally biased region" description="Basic and acidic residues" evidence="1">
    <location>
        <begin position="563"/>
        <end position="573"/>
    </location>
</feature>
<evidence type="ECO:0000313" key="2">
    <source>
        <dbReference type="EMBL" id="KAL1502134.1"/>
    </source>
</evidence>
<feature type="region of interest" description="Disordered" evidence="1">
    <location>
        <begin position="1"/>
        <end position="83"/>
    </location>
</feature>
<proteinExistence type="predicted"/>
<feature type="compositionally biased region" description="Low complexity" evidence="1">
    <location>
        <begin position="304"/>
        <end position="322"/>
    </location>
</feature>
<name>A0ABD1ETP0_HYPHA</name>
<feature type="region of interest" description="Disordered" evidence="1">
    <location>
        <begin position="118"/>
        <end position="143"/>
    </location>
</feature>